<keyword evidence="3" id="KW-1185">Reference proteome</keyword>
<dbReference type="AlphaFoldDB" id="A0A7W4W6X3"/>
<proteinExistence type="predicted"/>
<organism evidence="2 3">
    <name type="scientific">Litorivivens lipolytica</name>
    <dbReference type="NCBI Taxonomy" id="1524264"/>
    <lineage>
        <taxon>Bacteria</taxon>
        <taxon>Pseudomonadati</taxon>
        <taxon>Pseudomonadota</taxon>
        <taxon>Gammaproteobacteria</taxon>
        <taxon>Litorivivens</taxon>
    </lineage>
</organism>
<sequence length="339" mass="38543">MSAQFDFITEDERRAGYVELTCLFPELAYSEIDMALHAIEYVETRNNELITAPPRQTITQSGERYLVYSEAFIFGRNLIVKPGKLAELREVLLNDERSIAALNKGWANAETRRIKQEEDRRAEEASQQFNRRSEADLIDSGYKLVSEALMKIPKYFPKIMSSGDVREDEIVMLRAMGWLDKYLWGRSRTHCLTEDGESLFVEYAPVGYRPCYLIKPGKLEEVINLASESKQFLNEFSSHVVSRKYRKRNSESEAVEVLPWAISSVALEKEDESKPPTDPDYNSGLSTLVGVGSYIGFGLLLAYLSEANKDLALTLFALAILGPIAYLAFRWIFNEVGKD</sequence>
<comment type="caution">
    <text evidence="2">The sequence shown here is derived from an EMBL/GenBank/DDBJ whole genome shotgun (WGS) entry which is preliminary data.</text>
</comment>
<dbReference type="EMBL" id="JACHWY010000003">
    <property type="protein sequence ID" value="MBB3048178.1"/>
    <property type="molecule type" value="Genomic_DNA"/>
</dbReference>
<evidence type="ECO:0000313" key="2">
    <source>
        <dbReference type="EMBL" id="MBB3048178.1"/>
    </source>
</evidence>
<evidence type="ECO:0000256" key="1">
    <source>
        <dbReference type="SAM" id="Phobius"/>
    </source>
</evidence>
<protein>
    <submittedName>
        <fullName evidence="2">Uncharacterized protein</fullName>
    </submittedName>
</protein>
<keyword evidence="1" id="KW-0812">Transmembrane</keyword>
<dbReference type="Proteomes" id="UP000537130">
    <property type="component" value="Unassembled WGS sequence"/>
</dbReference>
<evidence type="ECO:0000313" key="3">
    <source>
        <dbReference type="Proteomes" id="UP000537130"/>
    </source>
</evidence>
<feature type="transmembrane region" description="Helical" evidence="1">
    <location>
        <begin position="284"/>
        <end position="304"/>
    </location>
</feature>
<dbReference type="RefSeq" id="WP_183410980.1">
    <property type="nucleotide sequence ID" value="NZ_JACHWY010000003.1"/>
</dbReference>
<accession>A0A7W4W6X3</accession>
<feature type="transmembrane region" description="Helical" evidence="1">
    <location>
        <begin position="311"/>
        <end position="333"/>
    </location>
</feature>
<gene>
    <name evidence="2" type="ORF">FHR99_002452</name>
</gene>
<reference evidence="2 3" key="1">
    <citation type="submission" date="2020-08" db="EMBL/GenBank/DDBJ databases">
        <title>Genomic Encyclopedia of Type Strains, Phase III (KMG-III): the genomes of soil and plant-associated and newly described type strains.</title>
        <authorList>
            <person name="Whitman W."/>
        </authorList>
    </citation>
    <scope>NUCLEOTIDE SEQUENCE [LARGE SCALE GENOMIC DNA]</scope>
    <source>
        <strain evidence="2 3">CECT 8654</strain>
    </source>
</reference>
<name>A0A7W4W6X3_9GAMM</name>
<keyword evidence="1" id="KW-0472">Membrane</keyword>
<keyword evidence="1" id="KW-1133">Transmembrane helix</keyword>